<dbReference type="SUPFAM" id="SSF110849">
    <property type="entry name" value="ParB/Sulfiredoxin"/>
    <property type="match status" value="1"/>
</dbReference>
<dbReference type="Pfam" id="PF02195">
    <property type="entry name" value="ParB_N"/>
    <property type="match status" value="1"/>
</dbReference>
<dbReference type="InterPro" id="IPR003115">
    <property type="entry name" value="ParB_N"/>
</dbReference>
<evidence type="ECO:0000313" key="3">
    <source>
        <dbReference type="Proteomes" id="UP000240569"/>
    </source>
</evidence>
<accession>A0A2R6AHI5</accession>
<dbReference type="PANTHER" id="PTHR33375">
    <property type="entry name" value="CHROMOSOME-PARTITIONING PROTEIN PARB-RELATED"/>
    <property type="match status" value="1"/>
</dbReference>
<dbReference type="InterPro" id="IPR050336">
    <property type="entry name" value="Chromosome_partition/occlusion"/>
</dbReference>
<dbReference type="GO" id="GO:0007059">
    <property type="term" value="P:chromosome segregation"/>
    <property type="evidence" value="ECO:0007669"/>
    <property type="project" value="TreeGrafter"/>
</dbReference>
<name>A0A2R6AHI5_9ARCH</name>
<sequence>MGEMSEKPEIKKVEVKEPILGYTQEFLIAPIDSLKVIEVQRKPSEYHVKRLVKSMRKIGFVVPLIVIRNSEGGYTVIDGQHRLLAAKQLGVKELPCIVIPPKYSYDLMELNVEKQMSLREKSYVSLNVYREYLSENSELYENDTRVMDSIESAHFVTLGMAYEKDERLFGSAYESILRRVDFFLPLPLKTASQAREKRAQLLLEIDTLVRRAVEKVEELGVSHPFLHREVVSYCNPLGRKRKVVETFDKVFEALKQNVEELIENPEKIREHKMGGAESYPQVEYPQESA</sequence>
<reference evidence="2 3" key="1">
    <citation type="submission" date="2017-04" db="EMBL/GenBank/DDBJ databases">
        <title>Novel microbial lineages endemic to geothermal iron-oxide mats fill important gaps in the evolutionary history of Archaea.</title>
        <authorList>
            <person name="Jay Z.J."/>
            <person name="Beam J.P."/>
            <person name="Dlakic M."/>
            <person name="Rusch D.B."/>
            <person name="Kozubal M.A."/>
            <person name="Inskeep W.P."/>
        </authorList>
    </citation>
    <scope>NUCLEOTIDE SEQUENCE [LARGE SCALE GENOMIC DNA]</scope>
    <source>
        <strain evidence="2">BE_D</strain>
    </source>
</reference>
<dbReference type="InterPro" id="IPR036086">
    <property type="entry name" value="ParB/Sulfiredoxin_sf"/>
</dbReference>
<organism evidence="2 3">
    <name type="scientific">Candidatus Marsarchaeota G1 archaeon BE_D</name>
    <dbReference type="NCBI Taxonomy" id="1978156"/>
    <lineage>
        <taxon>Archaea</taxon>
        <taxon>Candidatus Marsarchaeota</taxon>
        <taxon>Candidatus Marsarchaeota group 1</taxon>
    </lineage>
</organism>
<evidence type="ECO:0000313" key="2">
    <source>
        <dbReference type="EMBL" id="PSN85872.1"/>
    </source>
</evidence>
<evidence type="ECO:0000259" key="1">
    <source>
        <dbReference type="SMART" id="SM00470"/>
    </source>
</evidence>
<gene>
    <name evidence="2" type="ORF">B9Q02_04480</name>
</gene>
<dbReference type="GO" id="GO:0045881">
    <property type="term" value="P:positive regulation of sporulation resulting in formation of a cellular spore"/>
    <property type="evidence" value="ECO:0007669"/>
    <property type="project" value="TreeGrafter"/>
</dbReference>
<dbReference type="AlphaFoldDB" id="A0A2R6AHI5"/>
<dbReference type="Gene3D" id="3.90.1530.10">
    <property type="entry name" value="Conserved hypothetical protein from pyrococcus furiosus pfu- 392566-001, ParB domain"/>
    <property type="match status" value="1"/>
</dbReference>
<feature type="domain" description="ParB-like N-terminal" evidence="1">
    <location>
        <begin position="27"/>
        <end position="116"/>
    </location>
</feature>
<proteinExistence type="predicted"/>
<dbReference type="PANTHER" id="PTHR33375:SF1">
    <property type="entry name" value="CHROMOSOME-PARTITIONING PROTEIN PARB-RELATED"/>
    <property type="match status" value="1"/>
</dbReference>
<dbReference type="GO" id="GO:0005694">
    <property type="term" value="C:chromosome"/>
    <property type="evidence" value="ECO:0007669"/>
    <property type="project" value="TreeGrafter"/>
</dbReference>
<protein>
    <recommendedName>
        <fullName evidence="1">ParB-like N-terminal domain-containing protein</fullName>
    </recommendedName>
</protein>
<comment type="caution">
    <text evidence="2">The sequence shown here is derived from an EMBL/GenBank/DDBJ whole genome shotgun (WGS) entry which is preliminary data.</text>
</comment>
<dbReference type="EMBL" id="NEXD01000018">
    <property type="protein sequence ID" value="PSN85872.1"/>
    <property type="molecule type" value="Genomic_DNA"/>
</dbReference>
<dbReference type="Proteomes" id="UP000240569">
    <property type="component" value="Unassembled WGS sequence"/>
</dbReference>
<dbReference type="SMART" id="SM00470">
    <property type="entry name" value="ParB"/>
    <property type="match status" value="1"/>
</dbReference>